<dbReference type="InterPro" id="IPR001547">
    <property type="entry name" value="Glyco_hydro_5"/>
</dbReference>
<dbReference type="SUPFAM" id="SSF51445">
    <property type="entry name" value="(Trans)glycosidases"/>
    <property type="match status" value="1"/>
</dbReference>
<accession>A0ABU9HJY1</accession>
<dbReference type="NCBIfam" id="TIGR04183">
    <property type="entry name" value="Por_Secre_tail"/>
    <property type="match status" value="1"/>
</dbReference>
<feature type="domain" description="Glycoside hydrolase family 5" evidence="6">
    <location>
        <begin position="47"/>
        <end position="257"/>
    </location>
</feature>
<dbReference type="InterPro" id="IPR017853">
    <property type="entry name" value="GH"/>
</dbReference>
<dbReference type="InterPro" id="IPR026444">
    <property type="entry name" value="Secre_tail"/>
</dbReference>
<dbReference type="Gene3D" id="3.20.20.80">
    <property type="entry name" value="Glycosidases"/>
    <property type="match status" value="1"/>
</dbReference>
<sequence>MKKITFIISFLVLFLMSANDLKAQVISSYFMGQNAWMPSFKYNGKFEVVAPKLTDAAIKMIRIGGTNYNKVPSGNDGLTYSQYDILINSVKSTGAEPIVQISHFLTYQSAKNLVYYLNVTKNYNIKYFCIGNEPDLEGVSSAAVKTYITTLAPAIRDITASAIIMGPECAWMNGGIYGNMLNDLLGGSQNVAGKDSKGRYYLDIITYHSYDRYSITEMEDRIIALKSLLTSINTTRTDKPLGWALTEFNTTSNNSQTAVPADFKVWSMYAGQFFAQVYGLGMKYGAFTVDAWATHEQSGARTGTDLGLFDAEPNYAGRSNYYHTMMLGKFIKYNYMPTSTNNGNIKVVSTYSTTTFGYQVLLMNNTATQYNTTVRLSNTAVTTNSTVVVKLLNGTLAKEFVTYVEPYGTRLLVFDQYGNLVENWRYCKTQSDANTGPVKVITANKLVLSSSGKSEVNNDMPDSKIGVYPNPVQFNSDFYINYDSNRGTQEVMIFDALGRKVYSKKAFSVSPFKISSNGEFKPGIYFVKIGNQQTKFLIQ</sequence>
<evidence type="ECO:0000256" key="4">
    <source>
        <dbReference type="RuleBase" id="RU361153"/>
    </source>
</evidence>
<evidence type="ECO:0000259" key="6">
    <source>
        <dbReference type="Pfam" id="PF00150"/>
    </source>
</evidence>
<name>A0ABU9HJY1_9FLAO</name>
<feature type="domain" description="Secretion system C-terminal sorting" evidence="7">
    <location>
        <begin position="467"/>
        <end position="535"/>
    </location>
</feature>
<dbReference type="Pfam" id="PF00150">
    <property type="entry name" value="Cellulase"/>
    <property type="match status" value="1"/>
</dbReference>
<dbReference type="Pfam" id="PF18962">
    <property type="entry name" value="Por_Secre_tail"/>
    <property type="match status" value="1"/>
</dbReference>
<feature type="chain" id="PRO_5046867523" evidence="5">
    <location>
        <begin position="24"/>
        <end position="539"/>
    </location>
</feature>
<protein>
    <submittedName>
        <fullName evidence="8">T9SS type A sorting domain-containing protein</fullName>
    </submittedName>
</protein>
<dbReference type="Proteomes" id="UP001398556">
    <property type="component" value="Unassembled WGS sequence"/>
</dbReference>
<evidence type="ECO:0000256" key="1">
    <source>
        <dbReference type="ARBA" id="ARBA00022729"/>
    </source>
</evidence>
<feature type="signal peptide" evidence="5">
    <location>
        <begin position="1"/>
        <end position="23"/>
    </location>
</feature>
<organism evidence="8 9">
    <name type="scientific">Flavobacterium flavipallidum</name>
    <dbReference type="NCBI Taxonomy" id="3139140"/>
    <lineage>
        <taxon>Bacteria</taxon>
        <taxon>Pseudomonadati</taxon>
        <taxon>Bacteroidota</taxon>
        <taxon>Flavobacteriia</taxon>
        <taxon>Flavobacteriales</taxon>
        <taxon>Flavobacteriaceae</taxon>
        <taxon>Flavobacterium</taxon>
    </lineage>
</organism>
<evidence type="ECO:0000256" key="3">
    <source>
        <dbReference type="ARBA" id="ARBA00023295"/>
    </source>
</evidence>
<evidence type="ECO:0000259" key="7">
    <source>
        <dbReference type="Pfam" id="PF18962"/>
    </source>
</evidence>
<proteinExistence type="inferred from homology"/>
<comment type="similarity">
    <text evidence="4">Belongs to the glycosyl hydrolase 5 (cellulase A) family.</text>
</comment>
<keyword evidence="1 5" id="KW-0732">Signal</keyword>
<gene>
    <name evidence="8" type="ORF">AAEO59_04720</name>
</gene>
<keyword evidence="2 4" id="KW-0378">Hydrolase</keyword>
<reference evidence="8 9" key="1">
    <citation type="submission" date="2024-04" db="EMBL/GenBank/DDBJ databases">
        <title>Flavobacterium sp. DGU99 16S ribosomal RNA gene Genome sequencing and assembly.</title>
        <authorList>
            <person name="Park S."/>
        </authorList>
    </citation>
    <scope>NUCLEOTIDE SEQUENCE [LARGE SCALE GENOMIC DNA]</scope>
    <source>
        <strain evidence="8 9">DGU99</strain>
    </source>
</reference>
<dbReference type="EMBL" id="JBBYHU010000006">
    <property type="protein sequence ID" value="MEL1240344.1"/>
    <property type="molecule type" value="Genomic_DNA"/>
</dbReference>
<comment type="caution">
    <text evidence="8">The sequence shown here is derived from an EMBL/GenBank/DDBJ whole genome shotgun (WGS) entry which is preliminary data.</text>
</comment>
<evidence type="ECO:0000313" key="9">
    <source>
        <dbReference type="Proteomes" id="UP001398556"/>
    </source>
</evidence>
<evidence type="ECO:0000313" key="8">
    <source>
        <dbReference type="EMBL" id="MEL1240344.1"/>
    </source>
</evidence>
<evidence type="ECO:0000256" key="2">
    <source>
        <dbReference type="ARBA" id="ARBA00022801"/>
    </source>
</evidence>
<keyword evidence="9" id="KW-1185">Reference proteome</keyword>
<keyword evidence="3 4" id="KW-0326">Glycosidase</keyword>
<evidence type="ECO:0000256" key="5">
    <source>
        <dbReference type="SAM" id="SignalP"/>
    </source>
</evidence>